<keyword evidence="2 5" id="KW-0812">Transmembrane</keyword>
<comment type="caution">
    <text evidence="6">The sequence shown here is derived from an EMBL/GenBank/DDBJ whole genome shotgun (WGS) entry which is preliminary data.</text>
</comment>
<dbReference type="OrthoDB" id="542931at2759"/>
<evidence type="ECO:0000313" key="6">
    <source>
        <dbReference type="EMBL" id="TRZ24877.1"/>
    </source>
</evidence>
<keyword evidence="7" id="KW-1185">Reference proteome</keyword>
<evidence type="ECO:0000256" key="4">
    <source>
        <dbReference type="ARBA" id="ARBA00023136"/>
    </source>
</evidence>
<dbReference type="PANTHER" id="PTHR12952:SF1">
    <property type="entry name" value="TRANSMEMBRANE PROTEIN 244"/>
    <property type="match status" value="1"/>
</dbReference>
<feature type="transmembrane region" description="Helical" evidence="5">
    <location>
        <begin position="179"/>
        <end position="196"/>
    </location>
</feature>
<proteinExistence type="predicted"/>
<feature type="transmembrane region" description="Helical" evidence="5">
    <location>
        <begin position="100"/>
        <end position="128"/>
    </location>
</feature>
<evidence type="ECO:0000256" key="5">
    <source>
        <dbReference type="SAM" id="Phobius"/>
    </source>
</evidence>
<name>A0A8K1GVL9_9PASS</name>
<evidence type="ECO:0000313" key="7">
    <source>
        <dbReference type="Proteomes" id="UP000796761"/>
    </source>
</evidence>
<evidence type="ECO:0008006" key="8">
    <source>
        <dbReference type="Google" id="ProtNLM"/>
    </source>
</evidence>
<evidence type="ECO:0000256" key="3">
    <source>
        <dbReference type="ARBA" id="ARBA00022989"/>
    </source>
</evidence>
<keyword evidence="4 5" id="KW-0472">Membrane</keyword>
<keyword evidence="3 5" id="KW-1133">Transmembrane helix</keyword>
<protein>
    <recommendedName>
        <fullName evidence="8">Transmembrane protein 244</fullName>
    </recommendedName>
</protein>
<gene>
    <name evidence="6" type="ORF">HGM15179_002226</name>
</gene>
<comment type="subcellular location">
    <subcellularLocation>
        <location evidence="1">Membrane</location>
        <topology evidence="1">Multi-pass membrane protein</topology>
    </subcellularLocation>
</comment>
<evidence type="ECO:0000256" key="1">
    <source>
        <dbReference type="ARBA" id="ARBA00004141"/>
    </source>
</evidence>
<feature type="transmembrane region" description="Helical" evidence="5">
    <location>
        <begin position="202"/>
        <end position="221"/>
    </location>
</feature>
<organism evidence="6 7">
    <name type="scientific">Zosterops borbonicus</name>
    <dbReference type="NCBI Taxonomy" id="364589"/>
    <lineage>
        <taxon>Eukaryota</taxon>
        <taxon>Metazoa</taxon>
        <taxon>Chordata</taxon>
        <taxon>Craniata</taxon>
        <taxon>Vertebrata</taxon>
        <taxon>Euteleostomi</taxon>
        <taxon>Archelosauria</taxon>
        <taxon>Archosauria</taxon>
        <taxon>Dinosauria</taxon>
        <taxon>Saurischia</taxon>
        <taxon>Theropoda</taxon>
        <taxon>Coelurosauria</taxon>
        <taxon>Aves</taxon>
        <taxon>Neognathae</taxon>
        <taxon>Neoaves</taxon>
        <taxon>Telluraves</taxon>
        <taxon>Australaves</taxon>
        <taxon>Passeriformes</taxon>
        <taxon>Sylvioidea</taxon>
        <taxon>Zosteropidae</taxon>
        <taxon>Zosterops</taxon>
    </lineage>
</organism>
<dbReference type="AlphaFoldDB" id="A0A8K1GVL9"/>
<dbReference type="EMBL" id="SWJQ01000037">
    <property type="protein sequence ID" value="TRZ24877.1"/>
    <property type="molecule type" value="Genomic_DNA"/>
</dbReference>
<dbReference type="GO" id="GO:0016020">
    <property type="term" value="C:membrane"/>
    <property type="evidence" value="ECO:0007669"/>
    <property type="project" value="UniProtKB-SubCell"/>
</dbReference>
<dbReference type="Proteomes" id="UP000796761">
    <property type="component" value="Unassembled WGS sequence"/>
</dbReference>
<reference evidence="6" key="1">
    <citation type="submission" date="2019-04" db="EMBL/GenBank/DDBJ databases">
        <title>Genome assembly of Zosterops borbonicus 15179.</title>
        <authorList>
            <person name="Leroy T."/>
            <person name="Anselmetti Y."/>
            <person name="Tilak M.-K."/>
            <person name="Nabholz B."/>
        </authorList>
    </citation>
    <scope>NUCLEOTIDE SEQUENCE</scope>
    <source>
        <strain evidence="6">HGM_15179</strain>
        <tissue evidence="6">Muscle</tissue>
    </source>
</reference>
<dbReference type="PANTHER" id="PTHR12952">
    <property type="entry name" value="SYS1"/>
    <property type="match status" value="1"/>
</dbReference>
<evidence type="ECO:0000256" key="2">
    <source>
        <dbReference type="ARBA" id="ARBA00022692"/>
    </source>
</evidence>
<accession>A0A8K1GVL9</accession>
<dbReference type="InterPro" id="IPR019185">
    <property type="entry name" value="Integral_membrane_SYS1-rel"/>
</dbReference>
<feature type="transmembrane region" description="Helical" evidence="5">
    <location>
        <begin position="148"/>
        <end position="172"/>
    </location>
</feature>
<sequence length="223" mass="25522">MQIRNIDEDSGTRRRPKLEAWTCELDIREGLGALADLDELKEAGCGSRDKRYEDTAEIMRSGMDDRPKETVGIRNIATALPFTYHVSMALKVKTAETKVVLVNLLICIIVFYTVYYVVLSVCFAVFRIKMLDGLAPFDFKTNPSWINPYYLVLVISLEITFFLCGLLFALVVEEWVWDYAVTVTIIHIIITSVVMSEFPLMLHWWLALGIISLFEVAKIRVEN</sequence>